<keyword evidence="6 9" id="KW-1133">Transmembrane helix</keyword>
<feature type="transmembrane region" description="Helical" evidence="9">
    <location>
        <begin position="142"/>
        <end position="170"/>
    </location>
</feature>
<keyword evidence="7 9" id="KW-0472">Membrane</keyword>
<dbReference type="InterPro" id="IPR018461">
    <property type="entry name" value="Na/H_Antiport_NhaC-like_C"/>
</dbReference>
<gene>
    <name evidence="11" type="ORF">J2Z27_002103</name>
</gene>
<evidence type="ECO:0000256" key="5">
    <source>
        <dbReference type="ARBA" id="ARBA00022692"/>
    </source>
</evidence>
<feature type="transmembrane region" description="Helical" evidence="9">
    <location>
        <begin position="204"/>
        <end position="223"/>
    </location>
</feature>
<evidence type="ECO:0000256" key="7">
    <source>
        <dbReference type="ARBA" id="ARBA00023136"/>
    </source>
</evidence>
<dbReference type="Proteomes" id="UP001519348">
    <property type="component" value="Unassembled WGS sequence"/>
</dbReference>
<evidence type="ECO:0000256" key="3">
    <source>
        <dbReference type="ARBA" id="ARBA00022449"/>
    </source>
</evidence>
<keyword evidence="4" id="KW-1003">Cell membrane</keyword>
<reference evidence="11 12" key="1">
    <citation type="submission" date="2021-03" db="EMBL/GenBank/DDBJ databases">
        <title>Genomic Encyclopedia of Type Strains, Phase IV (KMG-IV): sequencing the most valuable type-strain genomes for metagenomic binning, comparative biology and taxonomic classification.</title>
        <authorList>
            <person name="Goeker M."/>
        </authorList>
    </citation>
    <scope>NUCLEOTIDE SEQUENCE [LARGE SCALE GENOMIC DNA]</scope>
    <source>
        <strain evidence="11 12">DSM 22420</strain>
    </source>
</reference>
<feature type="transmembrane region" description="Helical" evidence="9">
    <location>
        <begin position="116"/>
        <end position="136"/>
    </location>
</feature>
<accession>A0ABS4HQ10</accession>
<evidence type="ECO:0000256" key="8">
    <source>
        <dbReference type="ARBA" id="ARBA00038435"/>
    </source>
</evidence>
<name>A0ABS4HQ10_9STAP</name>
<feature type="transmembrane region" description="Helical" evidence="9">
    <location>
        <begin position="321"/>
        <end position="342"/>
    </location>
</feature>
<evidence type="ECO:0000259" key="10">
    <source>
        <dbReference type="Pfam" id="PF03553"/>
    </source>
</evidence>
<organism evidence="11 12">
    <name type="scientific">Jeotgalicoccus aerolatus</name>
    <dbReference type="NCBI Taxonomy" id="709510"/>
    <lineage>
        <taxon>Bacteria</taxon>
        <taxon>Bacillati</taxon>
        <taxon>Bacillota</taxon>
        <taxon>Bacilli</taxon>
        <taxon>Bacillales</taxon>
        <taxon>Staphylococcaceae</taxon>
        <taxon>Jeotgalicoccus</taxon>
    </lineage>
</organism>
<dbReference type="PANTHER" id="PTHR33451">
    <property type="entry name" value="MALATE-2H(+)/NA(+)-LACTATE ANTIPORTER"/>
    <property type="match status" value="1"/>
</dbReference>
<dbReference type="RefSeq" id="WP_186089619.1">
    <property type="nucleotide sequence ID" value="NZ_BMCN01000002.1"/>
</dbReference>
<keyword evidence="2" id="KW-0813">Transport</keyword>
<comment type="subcellular location">
    <subcellularLocation>
        <location evidence="1">Cell membrane</location>
        <topology evidence="1">Multi-pass membrane protein</topology>
    </subcellularLocation>
</comment>
<keyword evidence="3" id="KW-0050">Antiport</keyword>
<dbReference type="Pfam" id="PF03553">
    <property type="entry name" value="Na_H_antiporter"/>
    <property type="match status" value="1"/>
</dbReference>
<evidence type="ECO:0000313" key="11">
    <source>
        <dbReference type="EMBL" id="MBP1953022.1"/>
    </source>
</evidence>
<dbReference type="InterPro" id="IPR052180">
    <property type="entry name" value="NhaC_Na-H+_Antiporter"/>
</dbReference>
<feature type="transmembrane region" description="Helical" evidence="9">
    <location>
        <begin position="17"/>
        <end position="37"/>
    </location>
</feature>
<evidence type="ECO:0000256" key="2">
    <source>
        <dbReference type="ARBA" id="ARBA00022448"/>
    </source>
</evidence>
<feature type="transmembrane region" description="Helical" evidence="9">
    <location>
        <begin position="269"/>
        <end position="301"/>
    </location>
</feature>
<dbReference type="PANTHER" id="PTHR33451:SF3">
    <property type="entry name" value="MALATE-2H(+)_NA(+)-LACTATE ANTIPORTER"/>
    <property type="match status" value="1"/>
</dbReference>
<protein>
    <submittedName>
        <fullName evidence="11">NhaC family Na+:H+ antiporter</fullName>
    </submittedName>
</protein>
<feature type="transmembrane region" description="Helical" evidence="9">
    <location>
        <begin position="44"/>
        <end position="62"/>
    </location>
</feature>
<feature type="transmembrane region" description="Helical" evidence="9">
    <location>
        <begin position="243"/>
        <end position="262"/>
    </location>
</feature>
<feature type="transmembrane region" description="Helical" evidence="9">
    <location>
        <begin position="82"/>
        <end position="109"/>
    </location>
</feature>
<feature type="transmembrane region" description="Helical" evidence="9">
    <location>
        <begin position="354"/>
        <end position="373"/>
    </location>
</feature>
<proteinExistence type="inferred from homology"/>
<keyword evidence="5 9" id="KW-0812">Transmembrane</keyword>
<keyword evidence="12" id="KW-1185">Reference proteome</keyword>
<evidence type="ECO:0000256" key="4">
    <source>
        <dbReference type="ARBA" id="ARBA00022475"/>
    </source>
</evidence>
<dbReference type="NCBIfam" id="TIGR00931">
    <property type="entry name" value="antiport_nhaC"/>
    <property type="match status" value="1"/>
</dbReference>
<comment type="similarity">
    <text evidence="8">Belongs to the NhaC Na(+)/H(+) (TC 2.A.35) antiporter family.</text>
</comment>
<evidence type="ECO:0000313" key="12">
    <source>
        <dbReference type="Proteomes" id="UP001519348"/>
    </source>
</evidence>
<feature type="transmembrane region" description="Helical" evidence="9">
    <location>
        <begin position="416"/>
        <end position="437"/>
    </location>
</feature>
<dbReference type="EMBL" id="JAGGKN010000007">
    <property type="protein sequence ID" value="MBP1953022.1"/>
    <property type="molecule type" value="Genomic_DNA"/>
</dbReference>
<dbReference type="InterPro" id="IPR004770">
    <property type="entry name" value="Na/H_antiport_NhaC"/>
</dbReference>
<comment type="caution">
    <text evidence="11">The sequence shown here is derived from an EMBL/GenBank/DDBJ whole genome shotgun (WGS) entry which is preliminary data.</text>
</comment>
<feature type="transmembrane region" description="Helical" evidence="9">
    <location>
        <begin position="443"/>
        <end position="464"/>
    </location>
</feature>
<feature type="domain" description="Na+/H+ antiporter NhaC-like C-terminal" evidence="10">
    <location>
        <begin position="167"/>
        <end position="461"/>
    </location>
</feature>
<evidence type="ECO:0000256" key="6">
    <source>
        <dbReference type="ARBA" id="ARBA00022989"/>
    </source>
</evidence>
<sequence>MAKEDLFEHETKKEFKFFMAIIPLLVMVVTMLYAIVVLETDPHLPLIIGTITAALVAIINGFKFDDLEEMMYKGIKLALPAVVIIMMVGLIIGSWIGGGVVATMIYYGLMIISPQYFLVTICIICGIVSLAIGSSWSTMATIGVAGMGIGVSMGINPAMIAGAVISGAYFGDKMSPLSDTTNLASGLTNTDLFEHIRHMMFTTVPGLIVSLIVFFIIGINVIGTNTSSPEDIQVMMTSMNENFVISPWLLLVPALVILCIVLKVKAVPALIVGVILGTLCAILVQGETLAASASFLMNGFVLESNNEMVNELFNRGGLLDMMYTVSMTIVAMTFAGILEYTGMLRAIMNQILKIAKGTLGIISATIVSCFATNATCSEQYISIVVPSRMFLRTYIENKLHSKNLSRSLEDGGTLTSVFIPWNTCGVFIYGTLGVAAWEYAPFAILNFTVPVIAVILAATGFGIAKISSEERDAYIKEHYPEEVENPPAT</sequence>
<evidence type="ECO:0000256" key="9">
    <source>
        <dbReference type="SAM" id="Phobius"/>
    </source>
</evidence>
<evidence type="ECO:0000256" key="1">
    <source>
        <dbReference type="ARBA" id="ARBA00004651"/>
    </source>
</evidence>